<dbReference type="PANTHER" id="PTHR33406:SF6">
    <property type="entry name" value="MEMBRANE PROTEIN YDGH-RELATED"/>
    <property type="match status" value="1"/>
</dbReference>
<feature type="transmembrane region" description="Helical" evidence="7">
    <location>
        <begin position="266"/>
        <end position="285"/>
    </location>
</feature>
<feature type="transmembrane region" description="Helical" evidence="7">
    <location>
        <begin position="606"/>
        <end position="625"/>
    </location>
</feature>
<feature type="transmembrane region" description="Helical" evidence="7">
    <location>
        <begin position="673"/>
        <end position="698"/>
    </location>
</feature>
<comment type="subcellular location">
    <subcellularLocation>
        <location evidence="1">Cell membrane</location>
        <topology evidence="1">Multi-pass membrane protein</topology>
    </subcellularLocation>
</comment>
<evidence type="ECO:0000256" key="7">
    <source>
        <dbReference type="SAM" id="Phobius"/>
    </source>
</evidence>
<proteinExistence type="inferred from homology"/>
<gene>
    <name evidence="9" type="ORF">CLV47_109130</name>
</gene>
<name>A0A2T0ZZ09_9ACTN</name>
<dbReference type="Gene3D" id="1.20.1640.10">
    <property type="entry name" value="Multidrug efflux transporter AcrB transmembrane domain"/>
    <property type="match status" value="2"/>
</dbReference>
<dbReference type="GO" id="GO:0005886">
    <property type="term" value="C:plasma membrane"/>
    <property type="evidence" value="ECO:0007669"/>
    <property type="project" value="UniProtKB-SubCell"/>
</dbReference>
<feature type="transmembrane region" description="Helical" evidence="7">
    <location>
        <begin position="342"/>
        <end position="363"/>
    </location>
</feature>
<sequence length="730" mass="75609">MTTGLRAAAGARRGIIVVLVVAVWLAIAAFGGPAIGKLASVVSNDQATFLPKSAESVKANAEFAKFSDAKTVPAFLIISGSGVYDDAFGGQPAQPSQPDQQNGPPGSAYAAALIDKVTVGKTPLQDYLAKGQVSVVLPAKDKSGVMVVIPLDSAKANASDAQGISNLSSIVEAIRADTKTSVPGATVHLTGPAGYGADIGAAFAGIDGVLLLVALLAVLLILLIVYRAIAVPIIVLLSAMCALALGGGVVYLLAKSDVIAVNGQSQGILFILVIGAATDYGLLLVSRFREELQRTPSTVQAMMRAWRACLAPIAASAVTVIAGLLCLLLSDLRSNQGLGPVGAIGIGCAFIGAMTLLPALLLLGRWIFWPRVPHLQTDHQRTEEDQVSTGMWSRISGFVRRRPRRIWVVVAIILAGFCIAVPSFKASGTTTAATFLSDVDSVAGQHVLDTKFDAGAGSPIQILSPADKAAAVAAAAGNAQGIEKATVLDNEVDGNVIVNAIPRNPDDATGAVTAVRDAVHPIAPGKILVGGTEALRVDTIAASTHDLRTIVPVILLVVLLVLILLLRSIIAPLMLVIATVLSFGTALGLSALLFNHVFDYPGSDPAVPLMAFVFLVALGVDYSIFLMSRAREEVTAHGPTTGVTRALTLTGGVITSAGIVLAATFAALNVIPILFMVQIAFIVPVGVLLDTLVVRTLLVPALAIDLGRFTWWPSHLSKITPKHLRAEADA</sequence>
<comment type="caution">
    <text evidence="9">The sequence shown here is derived from an EMBL/GenBank/DDBJ whole genome shotgun (WGS) entry which is preliminary data.</text>
</comment>
<dbReference type="Pfam" id="PF03176">
    <property type="entry name" value="MMPL"/>
    <property type="match status" value="2"/>
</dbReference>
<evidence type="ECO:0000256" key="5">
    <source>
        <dbReference type="ARBA" id="ARBA00022989"/>
    </source>
</evidence>
<dbReference type="InterPro" id="IPR050545">
    <property type="entry name" value="Mycobact_MmpL"/>
</dbReference>
<evidence type="ECO:0000256" key="1">
    <source>
        <dbReference type="ARBA" id="ARBA00004651"/>
    </source>
</evidence>
<dbReference type="Proteomes" id="UP000237752">
    <property type="component" value="Unassembled WGS sequence"/>
</dbReference>
<feature type="transmembrane region" description="Helical" evidence="7">
    <location>
        <begin position="199"/>
        <end position="226"/>
    </location>
</feature>
<evidence type="ECO:0000256" key="2">
    <source>
        <dbReference type="ARBA" id="ARBA00010157"/>
    </source>
</evidence>
<feature type="transmembrane region" description="Helical" evidence="7">
    <location>
        <begin position="549"/>
        <end position="566"/>
    </location>
</feature>
<dbReference type="PANTHER" id="PTHR33406">
    <property type="entry name" value="MEMBRANE PROTEIN MJ1562-RELATED"/>
    <property type="match status" value="1"/>
</dbReference>
<evidence type="ECO:0000313" key="9">
    <source>
        <dbReference type="EMBL" id="PRZ41583.1"/>
    </source>
</evidence>
<feature type="transmembrane region" description="Helical" evidence="7">
    <location>
        <begin position="573"/>
        <end position="594"/>
    </location>
</feature>
<protein>
    <submittedName>
        <fullName evidence="9">RND superfamily putative drug exporter</fullName>
    </submittedName>
</protein>
<feature type="transmembrane region" description="Helical" evidence="7">
    <location>
        <begin position="406"/>
        <end position="424"/>
    </location>
</feature>
<keyword evidence="6 7" id="KW-0472">Membrane</keyword>
<dbReference type="RefSeq" id="WP_106349364.1">
    <property type="nucleotide sequence ID" value="NZ_PVUE01000009.1"/>
</dbReference>
<feature type="transmembrane region" description="Helical" evidence="7">
    <location>
        <begin position="233"/>
        <end position="254"/>
    </location>
</feature>
<feature type="transmembrane region" description="Helical" evidence="7">
    <location>
        <begin position="15"/>
        <end position="35"/>
    </location>
</feature>
<dbReference type="OrthoDB" id="2365435at2"/>
<keyword evidence="10" id="KW-1185">Reference proteome</keyword>
<reference evidence="9 10" key="1">
    <citation type="submission" date="2018-03" db="EMBL/GenBank/DDBJ databases">
        <title>Genomic Encyclopedia of Archaeal and Bacterial Type Strains, Phase II (KMG-II): from individual species to whole genera.</title>
        <authorList>
            <person name="Goeker M."/>
        </authorList>
    </citation>
    <scope>NUCLEOTIDE SEQUENCE [LARGE SCALE GENOMIC DNA]</scope>
    <source>
        <strain evidence="9 10">DSM 100065</strain>
    </source>
</reference>
<dbReference type="InterPro" id="IPR000731">
    <property type="entry name" value="SSD"/>
</dbReference>
<feature type="transmembrane region" description="Helical" evidence="7">
    <location>
        <begin position="305"/>
        <end position="330"/>
    </location>
</feature>
<organism evidence="9 10">
    <name type="scientific">Antricoccus suffuscus</name>
    <dbReference type="NCBI Taxonomy" id="1629062"/>
    <lineage>
        <taxon>Bacteria</taxon>
        <taxon>Bacillati</taxon>
        <taxon>Actinomycetota</taxon>
        <taxon>Actinomycetes</taxon>
        <taxon>Geodermatophilales</taxon>
        <taxon>Antricoccaceae</taxon>
        <taxon>Antricoccus</taxon>
    </lineage>
</organism>
<feature type="transmembrane region" description="Helical" evidence="7">
    <location>
        <begin position="646"/>
        <end position="667"/>
    </location>
</feature>
<evidence type="ECO:0000256" key="3">
    <source>
        <dbReference type="ARBA" id="ARBA00022475"/>
    </source>
</evidence>
<keyword evidence="5 7" id="KW-1133">Transmembrane helix</keyword>
<dbReference type="SUPFAM" id="SSF82866">
    <property type="entry name" value="Multidrug efflux transporter AcrB transmembrane domain"/>
    <property type="match status" value="2"/>
</dbReference>
<keyword evidence="4 7" id="KW-0812">Transmembrane</keyword>
<evidence type="ECO:0000256" key="4">
    <source>
        <dbReference type="ARBA" id="ARBA00022692"/>
    </source>
</evidence>
<accession>A0A2T0ZZ09</accession>
<keyword evidence="3" id="KW-1003">Cell membrane</keyword>
<dbReference type="InterPro" id="IPR004869">
    <property type="entry name" value="MMPL_dom"/>
</dbReference>
<comment type="similarity">
    <text evidence="2">Belongs to the resistance-nodulation-cell division (RND) (TC 2.A.6) family. MmpL subfamily.</text>
</comment>
<evidence type="ECO:0000259" key="8">
    <source>
        <dbReference type="PROSITE" id="PS50156"/>
    </source>
</evidence>
<dbReference type="EMBL" id="PVUE01000009">
    <property type="protein sequence ID" value="PRZ41583.1"/>
    <property type="molecule type" value="Genomic_DNA"/>
</dbReference>
<evidence type="ECO:0000313" key="10">
    <source>
        <dbReference type="Proteomes" id="UP000237752"/>
    </source>
</evidence>
<dbReference type="AlphaFoldDB" id="A0A2T0ZZ09"/>
<evidence type="ECO:0000256" key="6">
    <source>
        <dbReference type="ARBA" id="ARBA00023136"/>
    </source>
</evidence>
<dbReference type="PROSITE" id="PS50156">
    <property type="entry name" value="SSD"/>
    <property type="match status" value="1"/>
</dbReference>
<feature type="domain" description="SSD" evidence="8">
    <location>
        <begin position="576"/>
        <end position="704"/>
    </location>
</feature>